<feature type="transmembrane region" description="Helical" evidence="6">
    <location>
        <begin position="314"/>
        <end position="335"/>
    </location>
</feature>
<proteinExistence type="predicted"/>
<feature type="transmembrane region" description="Helical" evidence="6">
    <location>
        <begin position="552"/>
        <end position="577"/>
    </location>
</feature>
<feature type="transmembrane region" description="Helical" evidence="6">
    <location>
        <begin position="265"/>
        <end position="285"/>
    </location>
</feature>
<keyword evidence="4 6" id="KW-1133">Transmembrane helix</keyword>
<organism evidence="7 8">
    <name type="scientific">Caballeronia cordobensis</name>
    <name type="common">Burkholderia cordobensis</name>
    <dbReference type="NCBI Taxonomy" id="1353886"/>
    <lineage>
        <taxon>Bacteria</taxon>
        <taxon>Pseudomonadati</taxon>
        <taxon>Pseudomonadota</taxon>
        <taxon>Betaproteobacteria</taxon>
        <taxon>Burkholderiales</taxon>
        <taxon>Burkholderiaceae</taxon>
        <taxon>Caballeronia</taxon>
    </lineage>
</organism>
<gene>
    <name evidence="7" type="ORF">AWB70_01667</name>
</gene>
<keyword evidence="5 6" id="KW-0472">Membrane</keyword>
<keyword evidence="2" id="KW-1003">Cell membrane</keyword>
<evidence type="ECO:0000313" key="7">
    <source>
        <dbReference type="EMBL" id="SAL28075.1"/>
    </source>
</evidence>
<feature type="transmembrane region" description="Helical" evidence="6">
    <location>
        <begin position="416"/>
        <end position="438"/>
    </location>
</feature>
<evidence type="ECO:0000256" key="4">
    <source>
        <dbReference type="ARBA" id="ARBA00022989"/>
    </source>
</evidence>
<reference evidence="8" key="1">
    <citation type="submission" date="2016-01" db="EMBL/GenBank/DDBJ databases">
        <authorList>
            <person name="Peeters C."/>
        </authorList>
    </citation>
    <scope>NUCLEOTIDE SEQUENCE [LARGE SCALE GENOMIC DNA]</scope>
</reference>
<feature type="transmembrane region" description="Helical" evidence="6">
    <location>
        <begin position="68"/>
        <end position="87"/>
    </location>
</feature>
<keyword evidence="3 6" id="KW-0812">Transmembrane</keyword>
<dbReference type="Pfam" id="PF02653">
    <property type="entry name" value="BPD_transp_2"/>
    <property type="match status" value="2"/>
</dbReference>
<evidence type="ECO:0000256" key="2">
    <source>
        <dbReference type="ARBA" id="ARBA00022475"/>
    </source>
</evidence>
<feature type="transmembrane region" description="Helical" evidence="6">
    <location>
        <begin position="198"/>
        <end position="220"/>
    </location>
</feature>
<feature type="transmembrane region" description="Helical" evidence="6">
    <location>
        <begin position="232"/>
        <end position="258"/>
    </location>
</feature>
<dbReference type="EMBL" id="FCNY02000003">
    <property type="protein sequence ID" value="SAL28075.1"/>
    <property type="molecule type" value="Genomic_DNA"/>
</dbReference>
<dbReference type="PANTHER" id="PTHR30482">
    <property type="entry name" value="HIGH-AFFINITY BRANCHED-CHAIN AMINO ACID TRANSPORT SYSTEM PERMEASE"/>
    <property type="match status" value="1"/>
</dbReference>
<evidence type="ECO:0000313" key="8">
    <source>
        <dbReference type="Proteomes" id="UP000054740"/>
    </source>
</evidence>
<dbReference type="InterPro" id="IPR001851">
    <property type="entry name" value="ABC_transp_permease"/>
</dbReference>
<protein>
    <submittedName>
        <fullName evidence="7">Inner-membrane translocator</fullName>
    </submittedName>
</protein>
<accession>A0A158G7I8</accession>
<feature type="transmembrane region" description="Helical" evidence="6">
    <location>
        <begin position="515"/>
        <end position="540"/>
    </location>
</feature>
<dbReference type="RefSeq" id="WP_053571351.1">
    <property type="nucleotide sequence ID" value="NZ_FCNY02000003.1"/>
</dbReference>
<evidence type="ECO:0000256" key="1">
    <source>
        <dbReference type="ARBA" id="ARBA00004651"/>
    </source>
</evidence>
<evidence type="ECO:0000256" key="3">
    <source>
        <dbReference type="ARBA" id="ARBA00022692"/>
    </source>
</evidence>
<dbReference type="PANTHER" id="PTHR30482:SF17">
    <property type="entry name" value="ABC TRANSPORTER ATP-BINDING PROTEIN"/>
    <property type="match status" value="1"/>
</dbReference>
<dbReference type="GO" id="GO:0005886">
    <property type="term" value="C:plasma membrane"/>
    <property type="evidence" value="ECO:0007669"/>
    <property type="project" value="UniProtKB-SubCell"/>
</dbReference>
<comment type="subcellular location">
    <subcellularLocation>
        <location evidence="1">Cell membrane</location>
        <topology evidence="1">Multi-pass membrane protein</topology>
    </subcellularLocation>
</comment>
<feature type="transmembrane region" description="Helical" evidence="6">
    <location>
        <begin position="390"/>
        <end position="409"/>
    </location>
</feature>
<feature type="transmembrane region" description="Helical" evidence="6">
    <location>
        <begin position="584"/>
        <end position="603"/>
    </location>
</feature>
<feature type="transmembrane region" description="Helical" evidence="6">
    <location>
        <begin position="465"/>
        <end position="485"/>
    </location>
</feature>
<feature type="transmembrane region" description="Helical" evidence="6">
    <location>
        <begin position="42"/>
        <end position="62"/>
    </location>
</feature>
<name>A0A158G7I8_CABCO</name>
<evidence type="ECO:0000256" key="5">
    <source>
        <dbReference type="ARBA" id="ARBA00023136"/>
    </source>
</evidence>
<dbReference type="CDD" id="cd06581">
    <property type="entry name" value="TM_PBP1_LivM_like"/>
    <property type="match status" value="1"/>
</dbReference>
<dbReference type="InterPro" id="IPR043428">
    <property type="entry name" value="LivM-like"/>
</dbReference>
<dbReference type="GO" id="GO:0015658">
    <property type="term" value="F:branched-chain amino acid transmembrane transporter activity"/>
    <property type="evidence" value="ECO:0007669"/>
    <property type="project" value="InterPro"/>
</dbReference>
<feature type="transmembrane region" description="Helical" evidence="6">
    <location>
        <begin position="149"/>
        <end position="168"/>
    </location>
</feature>
<dbReference type="Proteomes" id="UP000054740">
    <property type="component" value="Unassembled WGS sequence"/>
</dbReference>
<feature type="transmembrane region" description="Helical" evidence="6">
    <location>
        <begin position="12"/>
        <end position="35"/>
    </location>
</feature>
<keyword evidence="8" id="KW-1185">Reference proteome</keyword>
<feature type="transmembrane region" description="Helical" evidence="6">
    <location>
        <begin position="99"/>
        <end position="118"/>
    </location>
</feature>
<dbReference type="CDD" id="cd06582">
    <property type="entry name" value="TM_PBP1_LivH_like"/>
    <property type="match status" value="1"/>
</dbReference>
<evidence type="ECO:0000256" key="6">
    <source>
        <dbReference type="SAM" id="Phobius"/>
    </source>
</evidence>
<feature type="transmembrane region" description="Helical" evidence="6">
    <location>
        <begin position="347"/>
        <end position="370"/>
    </location>
</feature>
<dbReference type="AlphaFoldDB" id="A0A158G7I8"/>
<sequence>MFELLGIPVHALSGQLLLGLINGSFYALLSLGLAVIFGMLNIVNFAHGAQYMMGAFVSWLLLTYMGIGYWWSLLLAPLLVGVFSVIIERTLLRRIYHLDHFYGLLLTFGLAVIIQSLFRVEYGTTGQGYEMPALLSGGLRLPFMYLPYYRAWVIAFSLAACLATWYVIERTKLGSYLRAATENAALVRAFGINVPRMITFTYASGAALAALAGVLAAPLYQPAPMMGDEILIVVFAVVVIGGMGSIMGSVVTGFGLGVVEGLTKFFYPQASTTVVFVVMILVLLVRPQGLFGKPAAPGSAMEASSGGPVIAGGFALRLATLGLAVLLVLAPLLLYPQFLMKGLCLALYAIALNLLVGYTGLLSFGHAMFLGGSGYIAAHAAKVWGFPPEAAIVAGVAASALLGLAAGLIAIRRKGIYFAMTTLALSQLVYFVCVQFPAFTGGDDGIQAVPRGKLFGLIDLNDQMTMYYVVLVIFMATLLFVQRVIHSPFGDMLKAIRENELRAISLGYKTDRYKLLAFILSAAVAGLGGATKAIAFQFATLTDVHWSMSGEVVLMVLVGGLGTVLGPVVGAFALVAMQYFFAPLGQWVSVAQGLVLIVCVLTFRRGMVGEIAARTGKPL</sequence>